<reference evidence="3" key="1">
    <citation type="submission" date="2022-01" db="EMBL/GenBank/DDBJ databases">
        <authorList>
            <person name="Jo J.-H."/>
            <person name="Im W.-T."/>
        </authorList>
    </citation>
    <scope>NUCLEOTIDE SEQUENCE</scope>
    <source>
        <strain evidence="3">I2-34</strain>
    </source>
</reference>
<sequence>MPIEYLPARSGAGYPDARSGQPRNAMLPAGRRGTAWRWGLAGVLALSLGGCGAAGPEASAPAAWPAAGAVASADSLPTPDPTETPAPSGGPAFEAATRGAPAVKRPGALPPAQRAAAPKTGFGKTAAFDDGVSVSTSGFKRGVVDDTGAGVVKGAGYLTVDITVGNGTRKVLDASAVVVTLLYGGGRTAAAPLYGSVRAQDLTGTIKPGGEQTATYAFALPADTGEASLYVDIDGAHTPAIITGELP</sequence>
<dbReference type="InterPro" id="IPR029050">
    <property type="entry name" value="Immunoprotect_excell_Ig-like"/>
</dbReference>
<name>A0ABS9L1Q2_9MICC</name>
<evidence type="ECO:0000256" key="1">
    <source>
        <dbReference type="ARBA" id="ARBA00022729"/>
    </source>
</evidence>
<evidence type="ECO:0008006" key="5">
    <source>
        <dbReference type="Google" id="ProtNLM"/>
    </source>
</evidence>
<evidence type="ECO:0000313" key="4">
    <source>
        <dbReference type="Proteomes" id="UP001165368"/>
    </source>
</evidence>
<protein>
    <recommendedName>
        <fullName evidence="5">DUF4352 domain-containing protein</fullName>
    </recommendedName>
</protein>
<proteinExistence type="predicted"/>
<evidence type="ECO:0000313" key="3">
    <source>
        <dbReference type="EMBL" id="MCG2620556.1"/>
    </source>
</evidence>
<keyword evidence="4" id="KW-1185">Reference proteome</keyword>
<feature type="region of interest" description="Disordered" evidence="2">
    <location>
        <begin position="1"/>
        <end position="28"/>
    </location>
</feature>
<accession>A0ABS9L1Q2</accession>
<gene>
    <name evidence="3" type="ORF">LVY72_01370</name>
</gene>
<keyword evidence="1" id="KW-0732">Signal</keyword>
<dbReference type="Proteomes" id="UP001165368">
    <property type="component" value="Unassembled WGS sequence"/>
</dbReference>
<feature type="region of interest" description="Disordered" evidence="2">
    <location>
        <begin position="71"/>
        <end position="121"/>
    </location>
</feature>
<comment type="caution">
    <text evidence="3">The sequence shown here is derived from an EMBL/GenBank/DDBJ whole genome shotgun (WGS) entry which is preliminary data.</text>
</comment>
<dbReference type="EMBL" id="JAKLTQ010000001">
    <property type="protein sequence ID" value="MCG2620556.1"/>
    <property type="molecule type" value="Genomic_DNA"/>
</dbReference>
<dbReference type="Gene3D" id="2.60.40.1240">
    <property type="match status" value="1"/>
</dbReference>
<dbReference type="RefSeq" id="WP_237817656.1">
    <property type="nucleotide sequence ID" value="NZ_JAKLTQ010000001.1"/>
</dbReference>
<evidence type="ECO:0000256" key="2">
    <source>
        <dbReference type="SAM" id="MobiDB-lite"/>
    </source>
</evidence>
<organism evidence="3 4">
    <name type="scientific">Arthrobacter hankyongi</name>
    <dbReference type="NCBI Taxonomy" id="2904801"/>
    <lineage>
        <taxon>Bacteria</taxon>
        <taxon>Bacillati</taxon>
        <taxon>Actinomycetota</taxon>
        <taxon>Actinomycetes</taxon>
        <taxon>Micrococcales</taxon>
        <taxon>Micrococcaceae</taxon>
        <taxon>Arthrobacter</taxon>
    </lineage>
</organism>